<dbReference type="GO" id="GO:0071169">
    <property type="term" value="P:establishment of protein localization to chromatin"/>
    <property type="evidence" value="ECO:0007669"/>
    <property type="project" value="TreeGrafter"/>
</dbReference>
<feature type="region of interest" description="Disordered" evidence="1">
    <location>
        <begin position="222"/>
        <end position="277"/>
    </location>
</feature>
<sequence>MPYNDGGYWEAARSQSVRYIGEQASIYSQNFTSWDNRYPGVPSFQTSPFAQSIFQHTAPSTVYPTPPPGISSSSSSLANALGEPPQRPAPRAYRPQDSARFFNDFLAQQTTEQMPTPVAKEQQDLKPLIPSKLATDSSPNTRALVPTTPHTSRKRKAAQVLDSPSVKRVQTPQQASMLARSQSSVESRSTPSTSRGTPTPRNKLQAYVEVPPIPKVYQTPSQKIENWSSPTPTHRNKGKMRAHNDDDLGGFGSEVDDPHTMSMKSSGRRATGERDDRAPLEKLIALLEDITEAEDSLSPDADLSELSSEFFSSLTFEASRPLLHANIIRKLCAHITKVARPSKRTRQNTRDSGSRSPIKSRGTMLDVDTNLLSRILRTLERTVKAGEDIDPFGSSRSSSLGANKISEVGSPKKSPKKKHARTDDRRSKSKTPRPMEDDNEHREESTPGPEVPTDADLDALTRSLELAKESIYAADCCIALLSSDKLTKQLYSEELITTCLSTVKNQLMKIIYPFVEASSDVYSQVPPLLRYTVQSLACDCSAQRRQLAETFHAISSAIPRINDLICSESLAMPEGIIIQAVYVAIGPFFVVESGIDGKGKEKKDSVVLSTLGSSAMRGLRLDALSLIRSIFANHEDQRSWIIEEILSSLIKLSDSKQKAGQFRLRDGRSIRTVSALLLQLVQTSAHDIRIEARAIRKSRQQALVLQRQESFDERSQEPFLDEKDMEELRLYSSGLDSAMKAARTIVAFLTQRSGKTKSTKNSNEAEYRTIFDNLIADLLTVLFWPEWPASSLLLSIAIKYMVSSLDDIKSNTSENNAAKTIALDHLGIIASRLRNSSLRSINLGNQHGSRLKPIDEVSSALDVQGLELLMAAHQDLSSYLCKRAADDRAYNSACELTAVVWGQELSSVLKHCAKLLEDGVTAEATVRPFGTKLKSALQDVWKDSSADIFDSSNLQEESLRIDRLAEEIGTVQTLKVYFNPILNVVLQALDAPPVFMRTKALKALGQILTSDPTILGTENVRRSIESHLLDSSPAVRDAAVELIGKYMIESPELASNYYQKIAERVADTGLGVRKRVIRLLKSFYIITEDRERRIDICVRMVLRMLDEDDTIKDLAIRTMEELWFLESAGPDIAQKPFSSPTDTTNLLTKVTVIMGVSSNFRDRHSPLEELLHKIISEKDGANATSLHRRYAEICETLIDGLVDASDIPGFTVVNCVRTIYLFSAAYPAVLSTSNVCTLLPYLKNATTPEEQIASDYLLRIFKASIPHLPKTALKFGQELQLALQPMIVKPSTTAGVVGLQETVACMCTVVRHITHDFKRLVSLLKSCSGRLQQTLAKPISAKTHATDMRTLSILILIAALLCEHCDFEQLKTQDDICTELASVTQGSVTEHMYHTFLRLYEKYSDSHLRSRILQCLGFLFRTQPTLLTAETSSHIMDDIFASEDEEARGRLLKIMQEFLVSEAEKHAAKEKVPSKAKLPADNVNMDELVGNTDGFADSG</sequence>
<dbReference type="InterPro" id="IPR033031">
    <property type="entry name" value="Scc2/Nipped-B"/>
</dbReference>
<dbReference type="STRING" id="98765.A0A2R6S485"/>
<dbReference type="PANTHER" id="PTHR21704:SF18">
    <property type="entry name" value="NIPPED-B-LIKE PROTEIN"/>
    <property type="match status" value="1"/>
</dbReference>
<comment type="caution">
    <text evidence="2">The sequence shown here is derived from an EMBL/GenBank/DDBJ whole genome shotgun (WGS) entry which is preliminary data.</text>
</comment>
<dbReference type="SUPFAM" id="SSF48371">
    <property type="entry name" value="ARM repeat"/>
    <property type="match status" value="1"/>
</dbReference>
<feature type="compositionally biased region" description="Low complexity" evidence="1">
    <location>
        <begin position="180"/>
        <end position="201"/>
    </location>
</feature>
<dbReference type="GO" id="GO:0010468">
    <property type="term" value="P:regulation of gene expression"/>
    <property type="evidence" value="ECO:0007669"/>
    <property type="project" value="InterPro"/>
</dbReference>
<dbReference type="Proteomes" id="UP000186601">
    <property type="component" value="Unassembled WGS sequence"/>
</dbReference>
<dbReference type="EMBL" id="MLYV02000084">
    <property type="protein sequence ID" value="PSS37086.1"/>
    <property type="molecule type" value="Genomic_DNA"/>
</dbReference>
<dbReference type="InterPro" id="IPR026003">
    <property type="entry name" value="Cohesin_HEAT"/>
</dbReference>
<proteinExistence type="predicted"/>
<dbReference type="GO" id="GO:1990414">
    <property type="term" value="P:replication-born double-strand break repair via sister chromatid exchange"/>
    <property type="evidence" value="ECO:0007669"/>
    <property type="project" value="TreeGrafter"/>
</dbReference>
<dbReference type="GO" id="GO:0034087">
    <property type="term" value="P:establishment of mitotic sister chromatid cohesion"/>
    <property type="evidence" value="ECO:0007669"/>
    <property type="project" value="TreeGrafter"/>
</dbReference>
<dbReference type="GO" id="GO:0003682">
    <property type="term" value="F:chromatin binding"/>
    <property type="evidence" value="ECO:0007669"/>
    <property type="project" value="TreeGrafter"/>
</dbReference>
<dbReference type="Pfam" id="PF12765">
    <property type="entry name" value="Cohesin_HEAT"/>
    <property type="match status" value="1"/>
</dbReference>
<feature type="region of interest" description="Disordered" evidence="1">
    <location>
        <begin position="130"/>
        <end position="205"/>
    </location>
</feature>
<evidence type="ECO:0000256" key="1">
    <source>
        <dbReference type="SAM" id="MobiDB-lite"/>
    </source>
</evidence>
<dbReference type="Gene3D" id="1.25.10.10">
    <property type="entry name" value="Leucine-rich Repeat Variant"/>
    <property type="match status" value="1"/>
</dbReference>
<accession>A0A2R6S485</accession>
<organism evidence="2 3">
    <name type="scientific">Hermanssonia centrifuga</name>
    <dbReference type="NCBI Taxonomy" id="98765"/>
    <lineage>
        <taxon>Eukaryota</taxon>
        <taxon>Fungi</taxon>
        <taxon>Dikarya</taxon>
        <taxon>Basidiomycota</taxon>
        <taxon>Agaricomycotina</taxon>
        <taxon>Agaricomycetes</taxon>
        <taxon>Polyporales</taxon>
        <taxon>Meruliaceae</taxon>
        <taxon>Hermanssonia</taxon>
    </lineage>
</organism>
<name>A0A2R6S485_9APHY</name>
<feature type="compositionally biased region" description="Polar residues" evidence="1">
    <location>
        <begin position="222"/>
        <end position="233"/>
    </location>
</feature>
<evidence type="ECO:0000313" key="3">
    <source>
        <dbReference type="Proteomes" id="UP000186601"/>
    </source>
</evidence>
<protein>
    <recommendedName>
        <fullName evidence="4">Sister chromatid cohesion protein</fullName>
    </recommendedName>
</protein>
<feature type="compositionally biased region" description="Basic and acidic residues" evidence="1">
    <location>
        <begin position="433"/>
        <end position="445"/>
    </location>
</feature>
<evidence type="ECO:0008006" key="4">
    <source>
        <dbReference type="Google" id="ProtNLM"/>
    </source>
</evidence>
<feature type="region of interest" description="Disordered" evidence="1">
    <location>
        <begin position="387"/>
        <end position="456"/>
    </location>
</feature>
<dbReference type="GO" id="GO:0061775">
    <property type="term" value="F:cohesin loader activity"/>
    <property type="evidence" value="ECO:0007669"/>
    <property type="project" value="InterPro"/>
</dbReference>
<keyword evidence="3" id="KW-1185">Reference proteome</keyword>
<dbReference type="OrthoDB" id="418242at2759"/>
<dbReference type="InterPro" id="IPR011989">
    <property type="entry name" value="ARM-like"/>
</dbReference>
<dbReference type="InterPro" id="IPR016024">
    <property type="entry name" value="ARM-type_fold"/>
</dbReference>
<evidence type="ECO:0000313" key="2">
    <source>
        <dbReference type="EMBL" id="PSS37086.1"/>
    </source>
</evidence>
<feature type="region of interest" description="Disordered" evidence="1">
    <location>
        <begin position="66"/>
        <end position="94"/>
    </location>
</feature>
<feature type="region of interest" description="Disordered" evidence="1">
    <location>
        <begin position="339"/>
        <end position="364"/>
    </location>
</feature>
<dbReference type="CDD" id="cd23958">
    <property type="entry name" value="SCC2"/>
    <property type="match status" value="1"/>
</dbReference>
<dbReference type="GO" id="GO:0140588">
    <property type="term" value="P:chromatin looping"/>
    <property type="evidence" value="ECO:0007669"/>
    <property type="project" value="InterPro"/>
</dbReference>
<dbReference type="PANTHER" id="PTHR21704">
    <property type="entry name" value="NIPPED-B-LIKE PROTEIN DELANGIN SCC2-RELATED"/>
    <property type="match status" value="1"/>
</dbReference>
<reference evidence="2 3" key="1">
    <citation type="submission" date="2018-02" db="EMBL/GenBank/DDBJ databases">
        <title>Genome sequence of the basidiomycete white-rot fungus Phlebia centrifuga.</title>
        <authorList>
            <person name="Granchi Z."/>
            <person name="Peng M."/>
            <person name="de Vries R.P."/>
            <person name="Hilden K."/>
            <person name="Makela M.R."/>
            <person name="Grigoriev I."/>
            <person name="Riley R."/>
        </authorList>
    </citation>
    <scope>NUCLEOTIDE SEQUENCE [LARGE SCALE GENOMIC DNA]</scope>
    <source>
        <strain evidence="2 3">FBCC195</strain>
    </source>
</reference>
<gene>
    <name evidence="2" type="ORF">PHLCEN_2v1125</name>
</gene>
<dbReference type="GO" id="GO:0090694">
    <property type="term" value="C:Scc2-Scc4 cohesin loading complex"/>
    <property type="evidence" value="ECO:0007669"/>
    <property type="project" value="TreeGrafter"/>
</dbReference>